<dbReference type="Proteomes" id="UP000327118">
    <property type="component" value="Unassembled WGS sequence"/>
</dbReference>
<organism evidence="1 2">
    <name type="scientific">Aspergillus coremiiformis</name>
    <dbReference type="NCBI Taxonomy" id="138285"/>
    <lineage>
        <taxon>Eukaryota</taxon>
        <taxon>Fungi</taxon>
        <taxon>Dikarya</taxon>
        <taxon>Ascomycota</taxon>
        <taxon>Pezizomycotina</taxon>
        <taxon>Eurotiomycetes</taxon>
        <taxon>Eurotiomycetidae</taxon>
        <taxon>Eurotiales</taxon>
        <taxon>Aspergillaceae</taxon>
        <taxon>Aspergillus</taxon>
        <taxon>Aspergillus subgen. Circumdati</taxon>
    </lineage>
</organism>
<accession>A0A5N6Z8R8</accession>
<dbReference type="AlphaFoldDB" id="A0A5N6Z8R8"/>
<evidence type="ECO:0008006" key="3">
    <source>
        <dbReference type="Google" id="ProtNLM"/>
    </source>
</evidence>
<evidence type="ECO:0000313" key="2">
    <source>
        <dbReference type="Proteomes" id="UP000327118"/>
    </source>
</evidence>
<gene>
    <name evidence="1" type="ORF">BDV28DRAFT_147503</name>
</gene>
<sequence>MPKGLERPRTVESELRGRLRGLVANLEHLHGSRDTQSPEQPGLYDPSQWLAHLSDQEDDWRRSIVWHEYGGNVELLPPFFARLGAQQYEENNAWRVVDLAKARSLAAERVGDCISRQEGLHRQSVGMGLLGDIWKQIETLNEILSETEHSTEASQLLLRAFTRRELGTSLSHIGDRNGAEEQFRKAITLHRDLGKLTGAAQDVFDCAEAFIRFNDFNAALRVLHSERGWIKSIPEPEITYKWEFLASMMRNLDQGYHPIEDLPPELTLYASSSVEMQTLSDQ</sequence>
<dbReference type="InterPro" id="IPR011990">
    <property type="entry name" value="TPR-like_helical_dom_sf"/>
</dbReference>
<evidence type="ECO:0000313" key="1">
    <source>
        <dbReference type="EMBL" id="KAE8354025.1"/>
    </source>
</evidence>
<reference evidence="2" key="1">
    <citation type="submission" date="2019-04" db="EMBL/GenBank/DDBJ databases">
        <title>Friends and foes A comparative genomics studyof 23 Aspergillus species from section Flavi.</title>
        <authorList>
            <consortium name="DOE Joint Genome Institute"/>
            <person name="Kjaerbolling I."/>
            <person name="Vesth T."/>
            <person name="Frisvad J.C."/>
            <person name="Nybo J.L."/>
            <person name="Theobald S."/>
            <person name="Kildgaard S."/>
            <person name="Isbrandt T."/>
            <person name="Kuo A."/>
            <person name="Sato A."/>
            <person name="Lyhne E.K."/>
            <person name="Kogle M.E."/>
            <person name="Wiebenga A."/>
            <person name="Kun R.S."/>
            <person name="Lubbers R.J."/>
            <person name="Makela M.R."/>
            <person name="Barry K."/>
            <person name="Chovatia M."/>
            <person name="Clum A."/>
            <person name="Daum C."/>
            <person name="Haridas S."/>
            <person name="He G."/>
            <person name="LaButti K."/>
            <person name="Lipzen A."/>
            <person name="Mondo S."/>
            <person name="Riley R."/>
            <person name="Salamov A."/>
            <person name="Simmons B.A."/>
            <person name="Magnuson J.K."/>
            <person name="Henrissat B."/>
            <person name="Mortensen U.H."/>
            <person name="Larsen T.O."/>
            <person name="Devries R.P."/>
            <person name="Grigoriev I.V."/>
            <person name="Machida M."/>
            <person name="Baker S.E."/>
            <person name="Andersen M.R."/>
        </authorList>
    </citation>
    <scope>NUCLEOTIDE SEQUENCE [LARGE SCALE GENOMIC DNA]</scope>
    <source>
        <strain evidence="2">CBS 553.77</strain>
    </source>
</reference>
<keyword evidence="2" id="KW-1185">Reference proteome</keyword>
<dbReference type="SUPFAM" id="SSF48452">
    <property type="entry name" value="TPR-like"/>
    <property type="match status" value="1"/>
</dbReference>
<proteinExistence type="predicted"/>
<name>A0A5N6Z8R8_9EURO</name>
<protein>
    <recommendedName>
        <fullName evidence="3">Tetratricopeptide repeat protein</fullName>
    </recommendedName>
</protein>
<dbReference type="EMBL" id="ML739082">
    <property type="protein sequence ID" value="KAE8354025.1"/>
    <property type="molecule type" value="Genomic_DNA"/>
</dbReference>